<dbReference type="SUPFAM" id="SSF46785">
    <property type="entry name" value="Winged helix' DNA-binding domain"/>
    <property type="match status" value="1"/>
</dbReference>
<evidence type="ECO:0000256" key="2">
    <source>
        <dbReference type="ARBA" id="ARBA00023015"/>
    </source>
</evidence>
<dbReference type="InterPro" id="IPR021153">
    <property type="entry name" value="HrcA_C"/>
</dbReference>
<dbReference type="EMBL" id="MCHY01000008">
    <property type="protein sequence ID" value="RKD23985.1"/>
    <property type="molecule type" value="Genomic_DNA"/>
</dbReference>
<dbReference type="InterPro" id="IPR036390">
    <property type="entry name" value="WH_DNA-bd_sf"/>
</dbReference>
<evidence type="ECO:0000256" key="4">
    <source>
        <dbReference type="ARBA" id="ARBA00023163"/>
    </source>
</evidence>
<dbReference type="InterPro" id="IPR023120">
    <property type="entry name" value="WHTH_transcript_rep_HrcA_IDD"/>
</dbReference>
<keyword evidence="11" id="KW-1185">Reference proteome</keyword>
<evidence type="ECO:0000256" key="1">
    <source>
        <dbReference type="ARBA" id="ARBA00022491"/>
    </source>
</evidence>
<dbReference type="Pfam" id="PF03444">
    <property type="entry name" value="WHD_HrcA"/>
    <property type="match status" value="1"/>
</dbReference>
<keyword evidence="7" id="KW-0175">Coiled coil</keyword>
<dbReference type="GO" id="GO:0045892">
    <property type="term" value="P:negative regulation of DNA-templated transcription"/>
    <property type="evidence" value="ECO:0007669"/>
    <property type="project" value="UniProtKB-UniRule"/>
</dbReference>
<dbReference type="PIRSF" id="PIRSF005485">
    <property type="entry name" value="HrcA"/>
    <property type="match status" value="1"/>
</dbReference>
<evidence type="ECO:0000256" key="7">
    <source>
        <dbReference type="SAM" id="Coils"/>
    </source>
</evidence>
<comment type="similarity">
    <text evidence="6">Belongs to the HrcA family.</text>
</comment>
<evidence type="ECO:0000313" key="11">
    <source>
        <dbReference type="Proteomes" id="UP000284219"/>
    </source>
</evidence>
<comment type="caution">
    <text evidence="10">The sequence shown here is derived from an EMBL/GenBank/DDBJ whole genome shotgun (WGS) entry which is preliminary data.</text>
</comment>
<dbReference type="OrthoDB" id="9783139at2"/>
<keyword evidence="3 6" id="KW-0346">Stress response</keyword>
<dbReference type="FunFam" id="1.10.10.10:FF:000049">
    <property type="entry name" value="Heat-inducible transcription repressor HrcA"/>
    <property type="match status" value="1"/>
</dbReference>
<evidence type="ECO:0000256" key="5">
    <source>
        <dbReference type="ARBA" id="ARBA00055319"/>
    </source>
</evidence>
<dbReference type="InterPro" id="IPR036388">
    <property type="entry name" value="WH-like_DNA-bd_sf"/>
</dbReference>
<proteinExistence type="inferred from homology"/>
<dbReference type="InterPro" id="IPR029016">
    <property type="entry name" value="GAF-like_dom_sf"/>
</dbReference>
<dbReference type="PANTHER" id="PTHR34824:SF1">
    <property type="entry name" value="HEAT-INDUCIBLE TRANSCRIPTION REPRESSOR HRCA"/>
    <property type="match status" value="1"/>
</dbReference>
<comment type="function">
    <text evidence="5 6">Negative regulator of class I heat shock genes (grpE-dnaK-dnaJ and groELS operons). Prevents heat-shock induction of these operons.</text>
</comment>
<feature type="domain" description="Heat-inducible transcription repressor HrcA C-terminal" evidence="8">
    <location>
        <begin position="104"/>
        <end position="322"/>
    </location>
</feature>
<keyword evidence="4 6" id="KW-0804">Transcription</keyword>
<dbReference type="Proteomes" id="UP000284219">
    <property type="component" value="Unassembled WGS sequence"/>
</dbReference>
<dbReference type="SUPFAM" id="SSF55781">
    <property type="entry name" value="GAF domain-like"/>
    <property type="match status" value="1"/>
</dbReference>
<dbReference type="Gene3D" id="3.30.450.40">
    <property type="match status" value="1"/>
</dbReference>
<dbReference type="Gene3D" id="3.30.390.60">
    <property type="entry name" value="Heat-inducible transcription repressor hrca homolog, domain 3"/>
    <property type="match status" value="1"/>
</dbReference>
<keyword evidence="2 6" id="KW-0805">Transcription regulation</keyword>
<dbReference type="Gene3D" id="1.10.10.10">
    <property type="entry name" value="Winged helix-like DNA-binding domain superfamily/Winged helix DNA-binding domain"/>
    <property type="match status" value="1"/>
</dbReference>
<feature type="coiled-coil region" evidence="7">
    <location>
        <begin position="198"/>
        <end position="229"/>
    </location>
</feature>
<dbReference type="Pfam" id="PF01628">
    <property type="entry name" value="HrcA"/>
    <property type="match status" value="1"/>
</dbReference>
<organism evidence="10 11">
    <name type="scientific">Ammoniphilus oxalaticus</name>
    <dbReference type="NCBI Taxonomy" id="66863"/>
    <lineage>
        <taxon>Bacteria</taxon>
        <taxon>Bacillati</taxon>
        <taxon>Bacillota</taxon>
        <taxon>Bacilli</taxon>
        <taxon>Bacillales</taxon>
        <taxon>Paenibacillaceae</taxon>
        <taxon>Aneurinibacillus group</taxon>
        <taxon>Ammoniphilus</taxon>
    </lineage>
</organism>
<dbReference type="RefSeq" id="WP_120189220.1">
    <property type="nucleotide sequence ID" value="NZ_MCHY01000008.1"/>
</dbReference>
<dbReference type="HAMAP" id="MF_00081">
    <property type="entry name" value="HrcA"/>
    <property type="match status" value="1"/>
</dbReference>
<dbReference type="AlphaFoldDB" id="A0A419SJ18"/>
<dbReference type="InterPro" id="IPR002571">
    <property type="entry name" value="HrcA"/>
</dbReference>
<dbReference type="NCBIfam" id="TIGR00331">
    <property type="entry name" value="hrcA"/>
    <property type="match status" value="1"/>
</dbReference>
<gene>
    <name evidence="6" type="primary">hrcA</name>
    <name evidence="10" type="ORF">BEP19_06080</name>
</gene>
<dbReference type="InterPro" id="IPR005104">
    <property type="entry name" value="WHTH_HrcA_DNA-bd"/>
</dbReference>
<evidence type="ECO:0000256" key="6">
    <source>
        <dbReference type="HAMAP-Rule" id="MF_00081"/>
    </source>
</evidence>
<sequence>MLTTRQIQILNAIVDNYIQGAEPVGSRTISKRKDIKFSSATIRNEMADLEEMGFLEQPHTSAGRIPSQKGYRFYVDHLLSPFQLKPADVQQARQLLAERYYAAEQIANQTAAILSSLTNYTSIVLGYEVRDAKLKQIQLIPLNETTAVAIIVTTTGRVQNKTIRVPEGVPIEEIEKLVNFLNIKLAGIDLPDLKKHVHQELTTELQRLLDDYESALQLIEQTFQTETEEHVVLKGTTNIMMQPEFRDVEKVKEILEFLEQSDQLIKHFNTAVEGIQVKIGTENREIAINNCSIISATFHLDGTPIGSIGILGPTRMEYGKVIGVVDFIAKDLSQALDRFYKGGQS</sequence>
<accession>A0A419SJ18</accession>
<keyword evidence="1 6" id="KW-0678">Repressor</keyword>
<protein>
    <recommendedName>
        <fullName evidence="6">Heat-inducible transcription repressor HrcA</fullName>
    </recommendedName>
</protein>
<reference evidence="10 11" key="1">
    <citation type="submission" date="2016-08" db="EMBL/GenBank/DDBJ databases">
        <title>Novel Firmicute Genomes.</title>
        <authorList>
            <person name="Poppleton D.I."/>
            <person name="Gribaldo S."/>
        </authorList>
    </citation>
    <scope>NUCLEOTIDE SEQUENCE [LARGE SCALE GENOMIC DNA]</scope>
    <source>
        <strain evidence="10 11">RAOx-1</strain>
    </source>
</reference>
<dbReference type="GO" id="GO:0003677">
    <property type="term" value="F:DNA binding"/>
    <property type="evidence" value="ECO:0007669"/>
    <property type="project" value="InterPro"/>
</dbReference>
<dbReference type="PANTHER" id="PTHR34824">
    <property type="entry name" value="HEAT-INDUCIBLE TRANSCRIPTION REPRESSOR HRCA"/>
    <property type="match status" value="1"/>
</dbReference>
<evidence type="ECO:0000313" key="10">
    <source>
        <dbReference type="EMBL" id="RKD23985.1"/>
    </source>
</evidence>
<feature type="domain" description="Winged helix-turn-helix transcription repressor HrcA DNA-binding" evidence="9">
    <location>
        <begin position="1"/>
        <end position="72"/>
    </location>
</feature>
<name>A0A419SJ18_9BACL</name>
<evidence type="ECO:0000259" key="8">
    <source>
        <dbReference type="Pfam" id="PF01628"/>
    </source>
</evidence>
<evidence type="ECO:0000256" key="3">
    <source>
        <dbReference type="ARBA" id="ARBA00023016"/>
    </source>
</evidence>
<evidence type="ECO:0000259" key="9">
    <source>
        <dbReference type="Pfam" id="PF03444"/>
    </source>
</evidence>